<feature type="compositionally biased region" description="Pro residues" evidence="1">
    <location>
        <begin position="8"/>
        <end position="21"/>
    </location>
</feature>
<dbReference type="EMBL" id="JANBUL010000014">
    <property type="protein sequence ID" value="KAJ2785223.1"/>
    <property type="molecule type" value="Genomic_DNA"/>
</dbReference>
<feature type="region of interest" description="Disordered" evidence="1">
    <location>
        <begin position="1"/>
        <end position="32"/>
    </location>
</feature>
<accession>A0A9W8LKA7</accession>
<dbReference type="Proteomes" id="UP001140217">
    <property type="component" value="Unassembled WGS sequence"/>
</dbReference>
<evidence type="ECO:0000256" key="1">
    <source>
        <dbReference type="SAM" id="MobiDB-lite"/>
    </source>
</evidence>
<evidence type="ECO:0000313" key="2">
    <source>
        <dbReference type="EMBL" id="KAJ2785223.1"/>
    </source>
</evidence>
<reference evidence="2" key="1">
    <citation type="submission" date="2022-07" db="EMBL/GenBank/DDBJ databases">
        <title>Phylogenomic reconstructions and comparative analyses of Kickxellomycotina fungi.</title>
        <authorList>
            <person name="Reynolds N.K."/>
            <person name="Stajich J.E."/>
            <person name="Barry K."/>
            <person name="Grigoriev I.V."/>
            <person name="Crous P."/>
            <person name="Smith M.E."/>
        </authorList>
    </citation>
    <scope>NUCLEOTIDE SEQUENCE</scope>
    <source>
        <strain evidence="2">NBRC 105414</strain>
    </source>
</reference>
<evidence type="ECO:0000313" key="3">
    <source>
        <dbReference type="Proteomes" id="UP001140217"/>
    </source>
</evidence>
<dbReference type="AlphaFoldDB" id="A0A9W8LKA7"/>
<gene>
    <name evidence="2" type="ORF">H4R18_000674</name>
</gene>
<organism evidence="2 3">
    <name type="scientific">Coemansia javaensis</name>
    <dbReference type="NCBI Taxonomy" id="2761396"/>
    <lineage>
        <taxon>Eukaryota</taxon>
        <taxon>Fungi</taxon>
        <taxon>Fungi incertae sedis</taxon>
        <taxon>Zoopagomycota</taxon>
        <taxon>Kickxellomycotina</taxon>
        <taxon>Kickxellomycetes</taxon>
        <taxon>Kickxellales</taxon>
        <taxon>Kickxellaceae</taxon>
        <taxon>Coemansia</taxon>
    </lineage>
</organism>
<protein>
    <submittedName>
        <fullName evidence="2">Uncharacterized protein</fullName>
    </submittedName>
</protein>
<feature type="compositionally biased region" description="Low complexity" evidence="1">
    <location>
        <begin position="22"/>
        <end position="32"/>
    </location>
</feature>
<name>A0A9W8LKA7_9FUNG</name>
<proteinExistence type="predicted"/>
<keyword evidence="3" id="KW-1185">Reference proteome</keyword>
<comment type="caution">
    <text evidence="2">The sequence shown here is derived from an EMBL/GenBank/DDBJ whole genome shotgun (WGS) entry which is preliminary data.</text>
</comment>
<sequence>MTAGPVTVDPPRPKPPQPPPAASAASAAADGALTAAERDAMIGEAEQGFRDWLRTSAPAAGYVMYPSTRQIHRSLQVLSKAIEDLDLSGIAL</sequence>
<dbReference type="OrthoDB" id="5519465at2759"/>